<accession>A0A9N9EM72</accession>
<dbReference type="GO" id="GO:0016020">
    <property type="term" value="C:membrane"/>
    <property type="evidence" value="ECO:0007669"/>
    <property type="project" value="InterPro"/>
</dbReference>
<dbReference type="PANTHER" id="PTHR43762">
    <property type="entry name" value="L-GULONOLACTONE OXIDASE"/>
    <property type="match status" value="1"/>
</dbReference>
<organism evidence="3 4">
    <name type="scientific">Dentiscutata erythropus</name>
    <dbReference type="NCBI Taxonomy" id="1348616"/>
    <lineage>
        <taxon>Eukaryota</taxon>
        <taxon>Fungi</taxon>
        <taxon>Fungi incertae sedis</taxon>
        <taxon>Mucoromycota</taxon>
        <taxon>Glomeromycotina</taxon>
        <taxon>Glomeromycetes</taxon>
        <taxon>Diversisporales</taxon>
        <taxon>Gigasporaceae</taxon>
        <taxon>Dentiscutata</taxon>
    </lineage>
</organism>
<dbReference type="OrthoDB" id="610608at2759"/>
<gene>
    <name evidence="3" type="ORF">DERYTH_LOCUS11817</name>
</gene>
<keyword evidence="4" id="KW-1185">Reference proteome</keyword>
<dbReference type="AlphaFoldDB" id="A0A9N9EM72"/>
<evidence type="ECO:0000259" key="2">
    <source>
        <dbReference type="Pfam" id="PF04030"/>
    </source>
</evidence>
<dbReference type="GO" id="GO:0003885">
    <property type="term" value="F:D-arabinono-1,4-lactone oxidase activity"/>
    <property type="evidence" value="ECO:0007669"/>
    <property type="project" value="InterPro"/>
</dbReference>
<dbReference type="InterPro" id="IPR016170">
    <property type="entry name" value="Cytok_DH_C_sf"/>
</dbReference>
<dbReference type="Gene3D" id="3.40.462.10">
    <property type="entry name" value="FAD-linked oxidases, C-terminal domain"/>
    <property type="match status" value="1"/>
</dbReference>
<proteinExistence type="predicted"/>
<feature type="domain" description="D-arabinono-1,4-lactone oxidase C-terminal" evidence="2">
    <location>
        <begin position="62"/>
        <end position="335"/>
    </location>
</feature>
<reference evidence="3" key="1">
    <citation type="submission" date="2021-06" db="EMBL/GenBank/DDBJ databases">
        <authorList>
            <person name="Kallberg Y."/>
            <person name="Tangrot J."/>
            <person name="Rosling A."/>
        </authorList>
    </citation>
    <scope>NUCLEOTIDE SEQUENCE</scope>
    <source>
        <strain evidence="3">MA453B</strain>
    </source>
</reference>
<feature type="non-terminal residue" evidence="3">
    <location>
        <position position="380"/>
    </location>
</feature>
<sequence length="380" mass="43236">LRSHNPPLTLDSETVFDTFRVSGVVAVGAHGAKTSSGIMSDQLCSMKIVIGSGLLGIIYSLTFRVQPMYNLRMTDTYMPVNEWLNPQNIKNLLESSDGIEIFYWPFNGFNQSDPIPLDPNRDLVWVKSWVRTDDLVSFTPQQLEQLHESQRQGEIQQYQLISSILLQNPEATPNITATMWDGLISSGNTSFVFQAPDAFHYVASEESVKIDLFEIGFKVDPDFSNVVAEFSNLYEFAAQGKFPVNYIAEFRIIKSSKALLSTAFDLDPEALYCQIDIVTALAQRLFDKYKAKPHWAKKWEFIPNVDSYLSDVLSDQIKQFEEVRAKHDPDKIFFDNKSLQNIFSRTLGSQNNKNSKKKKINGNIKISLRPNNIELVNRIL</sequence>
<dbReference type="Pfam" id="PF04030">
    <property type="entry name" value="ALO"/>
    <property type="match status" value="1"/>
</dbReference>
<dbReference type="PANTHER" id="PTHR43762:SF1">
    <property type="entry name" value="D-ARABINONO-1,4-LACTONE OXIDASE"/>
    <property type="match status" value="1"/>
</dbReference>
<evidence type="ECO:0000313" key="4">
    <source>
        <dbReference type="Proteomes" id="UP000789405"/>
    </source>
</evidence>
<evidence type="ECO:0000256" key="1">
    <source>
        <dbReference type="ARBA" id="ARBA00023002"/>
    </source>
</evidence>
<name>A0A9N9EM72_9GLOM</name>
<dbReference type="EMBL" id="CAJVPY010007483">
    <property type="protein sequence ID" value="CAG8681220.1"/>
    <property type="molecule type" value="Genomic_DNA"/>
</dbReference>
<dbReference type="Proteomes" id="UP000789405">
    <property type="component" value="Unassembled WGS sequence"/>
</dbReference>
<evidence type="ECO:0000313" key="3">
    <source>
        <dbReference type="EMBL" id="CAG8681220.1"/>
    </source>
</evidence>
<dbReference type="InterPro" id="IPR010031">
    <property type="entry name" value="FAD_lactone_oxidase-like"/>
</dbReference>
<comment type="caution">
    <text evidence="3">The sequence shown here is derived from an EMBL/GenBank/DDBJ whole genome shotgun (WGS) entry which is preliminary data.</text>
</comment>
<protein>
    <submittedName>
        <fullName evidence="3">26709_t:CDS:1</fullName>
    </submittedName>
</protein>
<dbReference type="InterPro" id="IPR007173">
    <property type="entry name" value="ALO_C"/>
</dbReference>
<keyword evidence="1" id="KW-0560">Oxidoreductase</keyword>